<evidence type="ECO:0000313" key="8">
    <source>
        <dbReference type="Proteomes" id="UP000092154"/>
    </source>
</evidence>
<feature type="transmembrane region" description="Helical" evidence="5">
    <location>
        <begin position="67"/>
        <end position="91"/>
    </location>
</feature>
<comment type="subcellular location">
    <subcellularLocation>
        <location evidence="1">Membrane</location>
        <topology evidence="1">Multi-pass membrane protein</topology>
    </subcellularLocation>
</comment>
<keyword evidence="2 5" id="KW-0812">Transmembrane</keyword>
<dbReference type="EMBL" id="KV448588">
    <property type="protein sequence ID" value="OAX34623.1"/>
    <property type="molecule type" value="Genomic_DNA"/>
</dbReference>
<name>A0A1B7MPT7_9AGAM</name>
<evidence type="ECO:0000256" key="5">
    <source>
        <dbReference type="SAM" id="Phobius"/>
    </source>
</evidence>
<dbReference type="Proteomes" id="UP000092154">
    <property type="component" value="Unassembled WGS sequence"/>
</dbReference>
<feature type="domain" description="Major facilitator superfamily (MFS) profile" evidence="6">
    <location>
        <begin position="33"/>
        <end position="453"/>
    </location>
</feature>
<dbReference type="GO" id="GO:0005886">
    <property type="term" value="C:plasma membrane"/>
    <property type="evidence" value="ECO:0007669"/>
    <property type="project" value="TreeGrafter"/>
</dbReference>
<feature type="transmembrane region" description="Helical" evidence="5">
    <location>
        <begin position="331"/>
        <end position="356"/>
    </location>
</feature>
<protein>
    <submittedName>
        <fullName evidence="7">MFS general substrate transporter</fullName>
    </submittedName>
</protein>
<feature type="transmembrane region" description="Helical" evidence="5">
    <location>
        <begin position="251"/>
        <end position="274"/>
    </location>
</feature>
<evidence type="ECO:0000256" key="3">
    <source>
        <dbReference type="ARBA" id="ARBA00022989"/>
    </source>
</evidence>
<keyword evidence="3 5" id="KW-1133">Transmembrane helix</keyword>
<keyword evidence="4 5" id="KW-0472">Membrane</keyword>
<feature type="transmembrane region" description="Helical" evidence="5">
    <location>
        <begin position="32"/>
        <end position="55"/>
    </location>
</feature>
<accession>A0A1B7MPT7</accession>
<dbReference type="InParanoid" id="A0A1B7MPT7"/>
<dbReference type="GO" id="GO:0022857">
    <property type="term" value="F:transmembrane transporter activity"/>
    <property type="evidence" value="ECO:0007669"/>
    <property type="project" value="InterPro"/>
</dbReference>
<evidence type="ECO:0000259" key="6">
    <source>
        <dbReference type="PROSITE" id="PS50850"/>
    </source>
</evidence>
<dbReference type="STRING" id="1314800.A0A1B7MPT7"/>
<dbReference type="Pfam" id="PF07690">
    <property type="entry name" value="MFS_1"/>
    <property type="match status" value="1"/>
</dbReference>
<evidence type="ECO:0000256" key="4">
    <source>
        <dbReference type="ARBA" id="ARBA00023136"/>
    </source>
</evidence>
<feature type="transmembrane region" description="Helical" evidence="5">
    <location>
        <begin position="195"/>
        <end position="212"/>
    </location>
</feature>
<proteinExistence type="predicted"/>
<gene>
    <name evidence="7" type="ORF">K503DRAFT_698404</name>
</gene>
<feature type="transmembrane region" description="Helical" evidence="5">
    <location>
        <begin position="428"/>
        <end position="449"/>
    </location>
</feature>
<sequence>MSTEESPLLTTRDGAIHETTVYNRFTSGQKRWIVFVISLAGLLPMFVQAAFVPSIPQIAKDLNSTHAVVSLSVSLSIFAAAVGTLVWAAYSSVYGRRLMYLCGMPVLCIGSCGVAMSTSLRSLLFWRFVQTFGCSGGMSLGAGVVSDIYKLEERGTGMGIFFGATLSGLAIAPLIGECFEIGAATQYWSWRNLHYSLAAWGLLEMLLIYISFPETSHPGTIGIEKVTPRRRFRIPCVNPLRSLWLLRSPNLFATTLASSLVLISDYVLLIPLAYTIGVRYGITNEAVIGACFLPNGLGNFFGSPVAGRLSDIVVRKWRARRKGVWYPEDRLRATWIGGLFMVPLSVGASGLLTAYVRGPIGLSLNLLCLFINGMGVGLCLPFPISSYNVDVVHSRSAEISAAHAATRSLIISAATTLVIPSIERIGVAWTGIIAAVLALVGQGIIFLTIRYGDRMRASVDVGFSTIEDT</sequence>
<dbReference type="PANTHER" id="PTHR23502:SF64">
    <property type="entry name" value="TRANSPORTER, PUTATIVE (AFU_ORTHOLOGUE AFUA_3G11760)-RELATED"/>
    <property type="match status" value="1"/>
</dbReference>
<feature type="transmembrane region" description="Helical" evidence="5">
    <location>
        <begin position="362"/>
        <end position="384"/>
    </location>
</feature>
<dbReference type="SUPFAM" id="SSF103473">
    <property type="entry name" value="MFS general substrate transporter"/>
    <property type="match status" value="1"/>
</dbReference>
<dbReference type="AlphaFoldDB" id="A0A1B7MPT7"/>
<organism evidence="7 8">
    <name type="scientific">Rhizopogon vinicolor AM-OR11-026</name>
    <dbReference type="NCBI Taxonomy" id="1314800"/>
    <lineage>
        <taxon>Eukaryota</taxon>
        <taxon>Fungi</taxon>
        <taxon>Dikarya</taxon>
        <taxon>Basidiomycota</taxon>
        <taxon>Agaricomycotina</taxon>
        <taxon>Agaricomycetes</taxon>
        <taxon>Agaricomycetidae</taxon>
        <taxon>Boletales</taxon>
        <taxon>Suillineae</taxon>
        <taxon>Rhizopogonaceae</taxon>
        <taxon>Rhizopogon</taxon>
    </lineage>
</organism>
<dbReference type="OrthoDB" id="3066029at2759"/>
<dbReference type="InterPro" id="IPR011701">
    <property type="entry name" value="MFS"/>
</dbReference>
<dbReference type="InterPro" id="IPR020846">
    <property type="entry name" value="MFS_dom"/>
</dbReference>
<feature type="transmembrane region" description="Helical" evidence="5">
    <location>
        <begin position="98"/>
        <end position="118"/>
    </location>
</feature>
<reference evidence="7 8" key="1">
    <citation type="submission" date="2016-06" db="EMBL/GenBank/DDBJ databases">
        <title>Comparative genomics of the ectomycorrhizal sister species Rhizopogon vinicolor and Rhizopogon vesiculosus (Basidiomycota: Boletales) reveals a divergence of the mating type B locus.</title>
        <authorList>
            <consortium name="DOE Joint Genome Institute"/>
            <person name="Mujic A.B."/>
            <person name="Kuo A."/>
            <person name="Tritt A."/>
            <person name="Lipzen A."/>
            <person name="Chen C."/>
            <person name="Johnson J."/>
            <person name="Sharma A."/>
            <person name="Barry K."/>
            <person name="Grigoriev I.V."/>
            <person name="Spatafora J.W."/>
        </authorList>
    </citation>
    <scope>NUCLEOTIDE SEQUENCE [LARGE SCALE GENOMIC DNA]</scope>
    <source>
        <strain evidence="7 8">AM-OR11-026</strain>
    </source>
</reference>
<evidence type="ECO:0000256" key="2">
    <source>
        <dbReference type="ARBA" id="ARBA00022692"/>
    </source>
</evidence>
<dbReference type="Gene3D" id="1.20.1720.10">
    <property type="entry name" value="Multidrug resistance protein D"/>
    <property type="match status" value="1"/>
</dbReference>
<feature type="transmembrane region" description="Helical" evidence="5">
    <location>
        <begin position="157"/>
        <end position="175"/>
    </location>
</feature>
<dbReference type="PANTHER" id="PTHR23502">
    <property type="entry name" value="MAJOR FACILITATOR SUPERFAMILY"/>
    <property type="match status" value="1"/>
</dbReference>
<dbReference type="InterPro" id="IPR036259">
    <property type="entry name" value="MFS_trans_sf"/>
</dbReference>
<evidence type="ECO:0000256" key="1">
    <source>
        <dbReference type="ARBA" id="ARBA00004141"/>
    </source>
</evidence>
<feature type="transmembrane region" description="Helical" evidence="5">
    <location>
        <begin position="286"/>
        <end position="310"/>
    </location>
</feature>
<evidence type="ECO:0000313" key="7">
    <source>
        <dbReference type="EMBL" id="OAX34623.1"/>
    </source>
</evidence>
<keyword evidence="8" id="KW-1185">Reference proteome</keyword>
<dbReference type="PROSITE" id="PS50850">
    <property type="entry name" value="MFS"/>
    <property type="match status" value="1"/>
</dbReference>